<reference evidence="2 3" key="1">
    <citation type="journal article" date="2011" name="PLoS Pathog.">
        <title>Endophytic Life Strategies Decoded by Genome and Transcriptome Analyses of the Mutualistic Root Symbiont Piriformospora indica.</title>
        <authorList>
            <person name="Zuccaro A."/>
            <person name="Lahrmann U."/>
            <person name="Guldener U."/>
            <person name="Langen G."/>
            <person name="Pfiffi S."/>
            <person name="Biedenkopf D."/>
            <person name="Wong P."/>
            <person name="Samans B."/>
            <person name="Grimm C."/>
            <person name="Basiewicz M."/>
            <person name="Murat C."/>
            <person name="Martin F."/>
            <person name="Kogel K.H."/>
        </authorList>
    </citation>
    <scope>NUCLEOTIDE SEQUENCE [LARGE SCALE GENOMIC DNA]</scope>
    <source>
        <strain evidence="2 3">DSM 11827</strain>
    </source>
</reference>
<dbReference type="EMBL" id="CAFZ01000104">
    <property type="protein sequence ID" value="CCA71053.1"/>
    <property type="molecule type" value="Genomic_DNA"/>
</dbReference>
<protein>
    <recommendedName>
        <fullName evidence="1">F-box domain-containing protein</fullName>
    </recommendedName>
</protein>
<evidence type="ECO:0000259" key="1">
    <source>
        <dbReference type="PROSITE" id="PS50181"/>
    </source>
</evidence>
<feature type="domain" description="F-box" evidence="1">
    <location>
        <begin position="44"/>
        <end position="94"/>
    </location>
</feature>
<dbReference type="HOGENOM" id="CLU_578869_0_0_1"/>
<proteinExistence type="predicted"/>
<dbReference type="SUPFAM" id="SSF81383">
    <property type="entry name" value="F-box domain"/>
    <property type="match status" value="1"/>
</dbReference>
<dbReference type="OrthoDB" id="2734604at2759"/>
<organism evidence="2 3">
    <name type="scientific">Serendipita indica (strain DSM 11827)</name>
    <name type="common">Root endophyte fungus</name>
    <name type="synonym">Piriformospora indica</name>
    <dbReference type="NCBI Taxonomy" id="1109443"/>
    <lineage>
        <taxon>Eukaryota</taxon>
        <taxon>Fungi</taxon>
        <taxon>Dikarya</taxon>
        <taxon>Basidiomycota</taxon>
        <taxon>Agaricomycotina</taxon>
        <taxon>Agaricomycetes</taxon>
        <taxon>Sebacinales</taxon>
        <taxon>Serendipitaceae</taxon>
        <taxon>Serendipita</taxon>
    </lineage>
</organism>
<dbReference type="PROSITE" id="PS50181">
    <property type="entry name" value="FBOX"/>
    <property type="match status" value="1"/>
</dbReference>
<dbReference type="InterPro" id="IPR036047">
    <property type="entry name" value="F-box-like_dom_sf"/>
</dbReference>
<comment type="caution">
    <text evidence="2">The sequence shown here is derived from an EMBL/GenBank/DDBJ whole genome shotgun (WGS) entry which is preliminary data.</text>
</comment>
<dbReference type="Proteomes" id="UP000007148">
    <property type="component" value="Unassembled WGS sequence"/>
</dbReference>
<evidence type="ECO:0000313" key="2">
    <source>
        <dbReference type="EMBL" id="CCA71053.1"/>
    </source>
</evidence>
<evidence type="ECO:0000313" key="3">
    <source>
        <dbReference type="Proteomes" id="UP000007148"/>
    </source>
</evidence>
<dbReference type="AlphaFoldDB" id="G4TIA6"/>
<name>G4TIA6_SERID</name>
<keyword evidence="3" id="KW-1185">Reference proteome</keyword>
<sequence length="472" mass="52690">MHKVTLAPLQAWEKLSQKYTSLRPRSIKNYSGYRRVNLTSRAIPPTIHSLPVEVLLLIFEHYINKDPTLNASLMLTCRRWAELVRGEPKLWNSVRLISTEGVIAPLHMQNFVETCVSRSQAAPLDIHLDLRGYGVTQTSMTDTKKKNSGKMIKRFGRGKSIVIITPPTAPAPPSPSSLHEAIFSTLKLTPSCATGEDTRASQHIRLRNFKLVLGNEFCGTGSPCYQPIFDGRETPFLRSIELRGWHWHTFQKFGVAVPEASFRHLRIQAPPGETLRTLKIHPGHVNAMSVNITGTEISRLSIFASLRSLVLGFGWHPQDMPIEPLELPQLEHLYLIERPALVSLSVITAPSLRDLCISLATFGFEDALTRSAAAYSTIRRLCWSRTGAALGDESYDQELRAVLPQCKQLHQLQLVSSVPDRSRALAQVSQLVKDVFPNFEDISIVSTIDDSIVQSMGCSLSEPVHPRRTVVA</sequence>
<dbReference type="InParanoid" id="G4TIA6"/>
<gene>
    <name evidence="2" type="ORF">PIIN_04988</name>
</gene>
<dbReference type="Gene3D" id="1.20.1280.50">
    <property type="match status" value="1"/>
</dbReference>
<dbReference type="InterPro" id="IPR001810">
    <property type="entry name" value="F-box_dom"/>
</dbReference>
<dbReference type="Pfam" id="PF12937">
    <property type="entry name" value="F-box-like"/>
    <property type="match status" value="1"/>
</dbReference>
<accession>G4TIA6</accession>